<keyword evidence="3" id="KW-1185">Reference proteome</keyword>
<dbReference type="EMBL" id="FQUU01000002">
    <property type="protein sequence ID" value="SHE59631.1"/>
    <property type="molecule type" value="Genomic_DNA"/>
</dbReference>
<dbReference type="OrthoDB" id="6077795at2"/>
<evidence type="ECO:0008006" key="4">
    <source>
        <dbReference type="Google" id="ProtNLM"/>
    </source>
</evidence>
<evidence type="ECO:0000313" key="3">
    <source>
        <dbReference type="Proteomes" id="UP000184048"/>
    </source>
</evidence>
<dbReference type="STRING" id="1121884.SAMN02745131_00759"/>
<gene>
    <name evidence="2" type="ORF">SAMN02745131_00759</name>
</gene>
<keyword evidence="1" id="KW-0732">Signal</keyword>
<evidence type="ECO:0000313" key="2">
    <source>
        <dbReference type="EMBL" id="SHE59631.1"/>
    </source>
</evidence>
<accession>A0A1M4USA8</accession>
<sequence length="219" mass="25270">MKNIIVFLMISGWLFISCGTTTAITSTWKAPDAAPRTFDKVMVLGLIRDADRSIQQNMENHLVGDLKELGYNAYSALEEYGPKAFENLTEEQANQKLKSSGFDGVLTIVLLDKKQERYYVPGRVIYTPYFTYHTRFWGYYRTIYERIETPGYYSSYSNYFWESNLYDLNKNKLLYSIQTQSFEPSSREELAHEYGKLIVKSLVTNNLLIKQSTGGAKAM</sequence>
<evidence type="ECO:0000256" key="1">
    <source>
        <dbReference type="SAM" id="SignalP"/>
    </source>
</evidence>
<dbReference type="AlphaFoldDB" id="A0A1M4USA8"/>
<feature type="signal peptide" evidence="1">
    <location>
        <begin position="1"/>
        <end position="23"/>
    </location>
</feature>
<dbReference type="Proteomes" id="UP000184048">
    <property type="component" value="Unassembled WGS sequence"/>
</dbReference>
<organism evidence="2 3">
    <name type="scientific">Flavisolibacter ginsengisoli DSM 18119</name>
    <dbReference type="NCBI Taxonomy" id="1121884"/>
    <lineage>
        <taxon>Bacteria</taxon>
        <taxon>Pseudomonadati</taxon>
        <taxon>Bacteroidota</taxon>
        <taxon>Chitinophagia</taxon>
        <taxon>Chitinophagales</taxon>
        <taxon>Chitinophagaceae</taxon>
        <taxon>Flavisolibacter</taxon>
    </lineage>
</organism>
<dbReference type="PROSITE" id="PS51257">
    <property type="entry name" value="PROKAR_LIPOPROTEIN"/>
    <property type="match status" value="1"/>
</dbReference>
<protein>
    <recommendedName>
        <fullName evidence="4">DUF4136 domain-containing protein</fullName>
    </recommendedName>
</protein>
<proteinExistence type="predicted"/>
<reference evidence="2 3" key="1">
    <citation type="submission" date="2016-11" db="EMBL/GenBank/DDBJ databases">
        <authorList>
            <person name="Jaros S."/>
            <person name="Januszkiewicz K."/>
            <person name="Wedrychowicz H."/>
        </authorList>
    </citation>
    <scope>NUCLEOTIDE SEQUENCE [LARGE SCALE GENOMIC DNA]</scope>
    <source>
        <strain evidence="2 3">DSM 18119</strain>
    </source>
</reference>
<dbReference type="RefSeq" id="WP_072833891.1">
    <property type="nucleotide sequence ID" value="NZ_FQUU01000002.1"/>
</dbReference>
<name>A0A1M4USA8_9BACT</name>
<feature type="chain" id="PRO_5012612337" description="DUF4136 domain-containing protein" evidence="1">
    <location>
        <begin position="24"/>
        <end position="219"/>
    </location>
</feature>